<evidence type="ECO:0000313" key="3">
    <source>
        <dbReference type="Proteomes" id="UP000231366"/>
    </source>
</evidence>
<dbReference type="AlphaFoldDB" id="A0A2M8AU37"/>
<feature type="signal peptide" evidence="1">
    <location>
        <begin position="1"/>
        <end position="20"/>
    </location>
</feature>
<protein>
    <submittedName>
        <fullName evidence="2">Uncharacterized protein</fullName>
    </submittedName>
</protein>
<name>A0A2M8AU37_9BACT</name>
<dbReference type="EMBL" id="PFUI01000116">
    <property type="protein sequence ID" value="PJB29672.1"/>
    <property type="molecule type" value="Genomic_DNA"/>
</dbReference>
<reference evidence="3" key="1">
    <citation type="submission" date="2017-09" db="EMBL/GenBank/DDBJ databases">
        <title>Depth-based differentiation of microbial function through sediment-hosted aquifers and enrichment of novel symbionts in the deep terrestrial subsurface.</title>
        <authorList>
            <person name="Probst A.J."/>
            <person name="Ladd B."/>
            <person name="Jarett J.K."/>
            <person name="Geller-Mcgrath D.E."/>
            <person name="Sieber C.M.K."/>
            <person name="Emerson J.B."/>
            <person name="Anantharaman K."/>
            <person name="Thomas B.C."/>
            <person name="Malmstrom R."/>
            <person name="Stieglmeier M."/>
            <person name="Klingl A."/>
            <person name="Woyke T."/>
            <person name="Ryan C.M."/>
            <person name="Banfield J.F."/>
        </authorList>
    </citation>
    <scope>NUCLEOTIDE SEQUENCE [LARGE SCALE GENOMIC DNA]</scope>
</reference>
<evidence type="ECO:0000313" key="2">
    <source>
        <dbReference type="EMBL" id="PJB29672.1"/>
    </source>
</evidence>
<comment type="caution">
    <text evidence="2">The sequence shown here is derived from an EMBL/GenBank/DDBJ whole genome shotgun (WGS) entry which is preliminary data.</text>
</comment>
<keyword evidence="1" id="KW-0732">Signal</keyword>
<feature type="chain" id="PRO_5014818497" evidence="1">
    <location>
        <begin position="21"/>
        <end position="74"/>
    </location>
</feature>
<organism evidence="2 3">
    <name type="scientific">Candidatus Desantisbacteria bacterium CG_4_9_14_3_um_filter_40_11</name>
    <dbReference type="NCBI Taxonomy" id="1974546"/>
    <lineage>
        <taxon>Bacteria</taxon>
        <taxon>Candidatus Desantisiibacteriota</taxon>
    </lineage>
</organism>
<proteinExistence type="predicted"/>
<gene>
    <name evidence="2" type="ORF">CO110_04550</name>
</gene>
<dbReference type="Proteomes" id="UP000231366">
    <property type="component" value="Unassembled WGS sequence"/>
</dbReference>
<evidence type="ECO:0000256" key="1">
    <source>
        <dbReference type="SAM" id="SignalP"/>
    </source>
</evidence>
<accession>A0A2M8AU37</accession>
<sequence>MKKAIFISILALALFAAVFATHHNDVAAKDAAEIGQCIADCAIEQGICIGQCNGDGQCISRCAAAHGRCVARCN</sequence>